<dbReference type="AlphaFoldDB" id="A0AA88LMZ7"/>
<organism evidence="1 2">
    <name type="scientific">Channa striata</name>
    <name type="common">Snakehead murrel</name>
    <name type="synonym">Ophicephalus striatus</name>
    <dbReference type="NCBI Taxonomy" id="64152"/>
    <lineage>
        <taxon>Eukaryota</taxon>
        <taxon>Metazoa</taxon>
        <taxon>Chordata</taxon>
        <taxon>Craniata</taxon>
        <taxon>Vertebrata</taxon>
        <taxon>Euteleostomi</taxon>
        <taxon>Actinopterygii</taxon>
        <taxon>Neopterygii</taxon>
        <taxon>Teleostei</taxon>
        <taxon>Neoteleostei</taxon>
        <taxon>Acanthomorphata</taxon>
        <taxon>Anabantaria</taxon>
        <taxon>Anabantiformes</taxon>
        <taxon>Channoidei</taxon>
        <taxon>Channidae</taxon>
        <taxon>Channa</taxon>
    </lineage>
</organism>
<name>A0AA88LMZ7_CHASR</name>
<accession>A0AA88LMZ7</accession>
<sequence length="124" mass="13365">MSPLYDINSVSSLSRSRLSPSLFPSLSPCPQVSPDLALCVLQCAATGLLTCSMFCCCFCCSVLFSLHFPLCPTGQGRWPSTLSLVLLEVSSVKGSFSSPLLPMACSRGICWVFSTCLYSLDFIM</sequence>
<dbReference type="EMBL" id="JAUPFM010000072">
    <property type="protein sequence ID" value="KAK2814260.1"/>
    <property type="molecule type" value="Genomic_DNA"/>
</dbReference>
<evidence type="ECO:0000313" key="2">
    <source>
        <dbReference type="Proteomes" id="UP001187415"/>
    </source>
</evidence>
<keyword evidence="2" id="KW-1185">Reference proteome</keyword>
<gene>
    <name evidence="1" type="ORF">Q5P01_000662</name>
</gene>
<evidence type="ECO:0000313" key="1">
    <source>
        <dbReference type="EMBL" id="KAK2814260.1"/>
    </source>
</evidence>
<proteinExistence type="predicted"/>
<comment type="caution">
    <text evidence="1">The sequence shown here is derived from an EMBL/GenBank/DDBJ whole genome shotgun (WGS) entry which is preliminary data.</text>
</comment>
<dbReference type="Proteomes" id="UP001187415">
    <property type="component" value="Unassembled WGS sequence"/>
</dbReference>
<protein>
    <submittedName>
        <fullName evidence="1">Uncharacterized protein</fullName>
    </submittedName>
</protein>
<reference evidence="1" key="1">
    <citation type="submission" date="2023-07" db="EMBL/GenBank/DDBJ databases">
        <title>Chromosome-level Genome Assembly of Striped Snakehead (Channa striata).</title>
        <authorList>
            <person name="Liu H."/>
        </authorList>
    </citation>
    <scope>NUCLEOTIDE SEQUENCE</scope>
    <source>
        <strain evidence="1">Gz</strain>
        <tissue evidence="1">Muscle</tissue>
    </source>
</reference>